<evidence type="ECO:0000313" key="2">
    <source>
        <dbReference type="EMBL" id="WLH00100.1"/>
    </source>
</evidence>
<keyword evidence="1" id="KW-0812">Transmembrane</keyword>
<protein>
    <submittedName>
        <fullName evidence="2">Glucosyltransferase domain-containing protein</fullName>
    </submittedName>
</protein>
<dbReference type="EMBL" id="CP117451">
    <property type="protein sequence ID" value="WLH00100.1"/>
    <property type="molecule type" value="Genomic_DNA"/>
</dbReference>
<feature type="transmembrane region" description="Helical" evidence="1">
    <location>
        <begin position="323"/>
        <end position="345"/>
    </location>
</feature>
<feature type="transmembrane region" description="Helical" evidence="1">
    <location>
        <begin position="133"/>
        <end position="149"/>
    </location>
</feature>
<keyword evidence="3" id="KW-1185">Reference proteome</keyword>
<feature type="transmembrane region" description="Helical" evidence="1">
    <location>
        <begin position="260"/>
        <end position="280"/>
    </location>
</feature>
<evidence type="ECO:0000256" key="1">
    <source>
        <dbReference type="SAM" id="Phobius"/>
    </source>
</evidence>
<sequence length="508" mass="58014">MRISDLVYRELNRQQIALFFLSASLLYVLPLILADFRYIDDNWRTLEAGTAWTDQGRWFSELLYQTLSFTSAAPDIFPLPLLLAVLAMSLALTRLTFYYFPQPTLACCLVTLPLWYNPFLLQNLSYQYDGPGMALSLVAVIYAITFQGASRIRQWWVPTALLVLAFGLYQISFNVFLGLCCLELLRAAYKREPCLQWLQMLGWKLTQLGLAMLIYFAAAVMLMRTERTALLNWKADPLLQISINIGRVVEKVALLFHGGYTWIFSVLVLCALIGFVRLTCRVCVRERQRWKSVVMLLGCLLTLPLLVLLVPGITLFFRDFNEGARTLMGFGVLLMLLFYLAYLALAPIHRRLPLLLVIPLLATLSLSFAYGRVLTLQKSFANGALYSLGYDITSHRALYEAKRIYISVTYSDSWLASACGSFKQLPVLHYLLNIDYFMLSKNLPLMGITNVAVERERRNATHVGYLGYVPVVDNQYYRIYLLGDYGFIVMKEPARINRSTVNCRDLAH</sequence>
<feature type="transmembrane region" description="Helical" evidence="1">
    <location>
        <begin position="352"/>
        <end position="370"/>
    </location>
</feature>
<feature type="transmembrane region" description="Helical" evidence="1">
    <location>
        <begin position="76"/>
        <end position="97"/>
    </location>
</feature>
<organism evidence="2 3">
    <name type="scientific">Pseudomonas beijingensis</name>
    <dbReference type="NCBI Taxonomy" id="2954101"/>
    <lineage>
        <taxon>Bacteria</taxon>
        <taxon>Pseudomonadati</taxon>
        <taxon>Pseudomonadota</taxon>
        <taxon>Gammaproteobacteria</taxon>
        <taxon>Pseudomonadales</taxon>
        <taxon>Pseudomonadaceae</taxon>
        <taxon>Pseudomonas</taxon>
    </lineage>
</organism>
<dbReference type="InterPro" id="IPR025686">
    <property type="entry name" value="Glucos_trans_II"/>
</dbReference>
<keyword evidence="1" id="KW-0472">Membrane</keyword>
<gene>
    <name evidence="2" type="ORF">PSH92_22485</name>
</gene>
<proteinExistence type="predicted"/>
<evidence type="ECO:0000313" key="3">
    <source>
        <dbReference type="Proteomes" id="UP001224838"/>
    </source>
</evidence>
<dbReference type="Pfam" id="PF14264">
    <property type="entry name" value="Glucos_trans_II"/>
    <property type="match status" value="1"/>
</dbReference>
<dbReference type="Proteomes" id="UP001224838">
    <property type="component" value="Chromosome"/>
</dbReference>
<dbReference type="RefSeq" id="WP_122567128.1">
    <property type="nucleotide sequence ID" value="NZ_CP117451.1"/>
</dbReference>
<feature type="transmembrane region" description="Helical" evidence="1">
    <location>
        <begin position="205"/>
        <end position="223"/>
    </location>
</feature>
<accession>A0ABY9FCU5</accession>
<feature type="transmembrane region" description="Helical" evidence="1">
    <location>
        <begin position="292"/>
        <end position="317"/>
    </location>
</feature>
<feature type="transmembrane region" description="Helical" evidence="1">
    <location>
        <begin position="16"/>
        <end position="34"/>
    </location>
</feature>
<reference evidence="2 3" key="1">
    <citation type="submission" date="2023-02" db="EMBL/GenBank/DDBJ databases">
        <title>Evolution of Hrp T3SS in non-pathogenic Pseudomonas fluorescens.</title>
        <authorList>
            <person name="Liao K."/>
            <person name="Wei H."/>
            <person name="Gu Y."/>
        </authorList>
    </citation>
    <scope>NUCLEOTIDE SEQUENCE [LARGE SCALE GENOMIC DNA]</scope>
    <source>
        <strain evidence="2 3">FP2034</strain>
    </source>
</reference>
<name>A0ABY9FCU5_9PSED</name>
<keyword evidence="1" id="KW-1133">Transmembrane helix</keyword>
<feature type="transmembrane region" description="Helical" evidence="1">
    <location>
        <begin position="155"/>
        <end position="185"/>
    </location>
</feature>